<sequence>MAAVSQGPLSAGRTGPRPGAPALNAEHVLARGRGAEREEVPGGVAGGGARDPDASEPDEDETGAE</sequence>
<evidence type="ECO:0000313" key="2">
    <source>
        <dbReference type="EMBL" id="GEB49036.1"/>
    </source>
</evidence>
<dbReference type="Proteomes" id="UP000319210">
    <property type="component" value="Unassembled WGS sequence"/>
</dbReference>
<evidence type="ECO:0000313" key="3">
    <source>
        <dbReference type="Proteomes" id="UP000319210"/>
    </source>
</evidence>
<keyword evidence="3" id="KW-1185">Reference proteome</keyword>
<dbReference type="AlphaFoldDB" id="A0A4Y3QUF5"/>
<dbReference type="EMBL" id="BJMM01000006">
    <property type="protein sequence ID" value="GEB49036.1"/>
    <property type="molecule type" value="Genomic_DNA"/>
</dbReference>
<accession>A0A4Y3QUF5</accession>
<evidence type="ECO:0000256" key="1">
    <source>
        <dbReference type="SAM" id="MobiDB-lite"/>
    </source>
</evidence>
<feature type="compositionally biased region" description="Acidic residues" evidence="1">
    <location>
        <begin position="54"/>
        <end position="65"/>
    </location>
</feature>
<gene>
    <name evidence="2" type="ORF">SCA03_15870</name>
</gene>
<reference evidence="2 3" key="1">
    <citation type="submission" date="2019-06" db="EMBL/GenBank/DDBJ databases">
        <title>Whole genome shotgun sequence of Streptomyces cacaoi subsp. cacaoi NBRC 12748.</title>
        <authorList>
            <person name="Hosoyama A."/>
            <person name="Uohara A."/>
            <person name="Ohji S."/>
            <person name="Ichikawa N."/>
        </authorList>
    </citation>
    <scope>NUCLEOTIDE SEQUENCE [LARGE SCALE GENOMIC DNA]</scope>
    <source>
        <strain evidence="2 3">NBRC 12748</strain>
    </source>
</reference>
<comment type="caution">
    <text evidence="2">The sequence shown here is derived from an EMBL/GenBank/DDBJ whole genome shotgun (WGS) entry which is preliminary data.</text>
</comment>
<organism evidence="2 3">
    <name type="scientific">Streptomyces cacaoi</name>
    <dbReference type="NCBI Taxonomy" id="1898"/>
    <lineage>
        <taxon>Bacteria</taxon>
        <taxon>Bacillati</taxon>
        <taxon>Actinomycetota</taxon>
        <taxon>Actinomycetes</taxon>
        <taxon>Kitasatosporales</taxon>
        <taxon>Streptomycetaceae</taxon>
        <taxon>Streptomyces</taxon>
    </lineage>
</organism>
<feature type="region of interest" description="Disordered" evidence="1">
    <location>
        <begin position="1"/>
        <end position="65"/>
    </location>
</feature>
<proteinExistence type="predicted"/>
<name>A0A4Y3QUF5_STRCI</name>
<protein>
    <submittedName>
        <fullName evidence="2">Uncharacterized protein</fullName>
    </submittedName>
</protein>